<gene>
    <name evidence="2" type="ORF">GCM10022403_038400</name>
</gene>
<dbReference type="Proteomes" id="UP001501009">
    <property type="component" value="Unassembled WGS sequence"/>
</dbReference>
<organism evidence="2 3">
    <name type="scientific">Streptomyces coacervatus</name>
    <dbReference type="NCBI Taxonomy" id="647381"/>
    <lineage>
        <taxon>Bacteria</taxon>
        <taxon>Bacillati</taxon>
        <taxon>Actinomycetota</taxon>
        <taxon>Actinomycetes</taxon>
        <taxon>Kitasatosporales</taxon>
        <taxon>Streptomycetaceae</taxon>
        <taxon>Streptomyces</taxon>
    </lineage>
</organism>
<evidence type="ECO:0000256" key="1">
    <source>
        <dbReference type="SAM" id="MobiDB-lite"/>
    </source>
</evidence>
<name>A0ABP7HSA2_9ACTN</name>
<comment type="caution">
    <text evidence="2">The sequence shown here is derived from an EMBL/GenBank/DDBJ whole genome shotgun (WGS) entry which is preliminary data.</text>
</comment>
<feature type="region of interest" description="Disordered" evidence="1">
    <location>
        <begin position="42"/>
        <end position="61"/>
    </location>
</feature>
<sequence length="105" mass="11467">MRTPFGVRGCAVRRGDASDIRDIGEERVGMRAFDARSVALPDTGRPAAAHDAKVTPGTYNPDGAERVQLAWQRFSTSKQRPAVRLYGRSARRSDPACPVRPAACR</sequence>
<feature type="region of interest" description="Disordered" evidence="1">
    <location>
        <begin position="82"/>
        <end position="105"/>
    </location>
</feature>
<keyword evidence="3" id="KW-1185">Reference proteome</keyword>
<dbReference type="EMBL" id="BAABDE010000017">
    <property type="protein sequence ID" value="GAA3800426.1"/>
    <property type="molecule type" value="Genomic_DNA"/>
</dbReference>
<evidence type="ECO:0000313" key="3">
    <source>
        <dbReference type="Proteomes" id="UP001501009"/>
    </source>
</evidence>
<accession>A0ABP7HSA2</accession>
<proteinExistence type="predicted"/>
<protein>
    <submittedName>
        <fullName evidence="2">Uncharacterized protein</fullName>
    </submittedName>
</protein>
<evidence type="ECO:0000313" key="2">
    <source>
        <dbReference type="EMBL" id="GAA3800426.1"/>
    </source>
</evidence>
<reference evidence="3" key="1">
    <citation type="journal article" date="2019" name="Int. J. Syst. Evol. Microbiol.">
        <title>The Global Catalogue of Microorganisms (GCM) 10K type strain sequencing project: providing services to taxonomists for standard genome sequencing and annotation.</title>
        <authorList>
            <consortium name="The Broad Institute Genomics Platform"/>
            <consortium name="The Broad Institute Genome Sequencing Center for Infectious Disease"/>
            <person name="Wu L."/>
            <person name="Ma J."/>
        </authorList>
    </citation>
    <scope>NUCLEOTIDE SEQUENCE [LARGE SCALE GENOMIC DNA]</scope>
    <source>
        <strain evidence="3">JCM 17138</strain>
    </source>
</reference>